<comment type="caution">
    <text evidence="2">The sequence shown here is derived from an EMBL/GenBank/DDBJ whole genome shotgun (WGS) entry which is preliminary data.</text>
</comment>
<dbReference type="EMBL" id="QFOI01000135">
    <property type="protein sequence ID" value="PZP48968.1"/>
    <property type="molecule type" value="Genomic_DNA"/>
</dbReference>
<feature type="compositionally biased region" description="Gly residues" evidence="1">
    <location>
        <begin position="136"/>
        <end position="162"/>
    </location>
</feature>
<sequence>MTIAALTMISMAKAQVSIGVSIGTPAPVYAAPAPVWVPAASPASPYYYFPDINCYYDMGIGQYIYLNNNRWIYSRAVPARFARYDFRRARIMPMTRSAFGYRGIPAYRGGGRQVIVNNNYAYGGGKHFNNDNHFGNGKGNNGHWNNGGGNRGNGHGGGRGRR</sequence>
<gene>
    <name evidence="2" type="ORF">DI598_08980</name>
</gene>
<protein>
    <submittedName>
        <fullName evidence="2">Uncharacterized protein</fullName>
    </submittedName>
</protein>
<dbReference type="Proteomes" id="UP000249645">
    <property type="component" value="Unassembled WGS sequence"/>
</dbReference>
<evidence type="ECO:0000256" key="1">
    <source>
        <dbReference type="SAM" id="MobiDB-lite"/>
    </source>
</evidence>
<feature type="region of interest" description="Disordered" evidence="1">
    <location>
        <begin position="132"/>
        <end position="162"/>
    </location>
</feature>
<organism evidence="2 3">
    <name type="scientific">Pseudopedobacter saltans</name>
    <dbReference type="NCBI Taxonomy" id="151895"/>
    <lineage>
        <taxon>Bacteria</taxon>
        <taxon>Pseudomonadati</taxon>
        <taxon>Bacteroidota</taxon>
        <taxon>Sphingobacteriia</taxon>
        <taxon>Sphingobacteriales</taxon>
        <taxon>Sphingobacteriaceae</taxon>
        <taxon>Pseudopedobacter</taxon>
    </lineage>
</organism>
<proteinExistence type="predicted"/>
<dbReference type="AlphaFoldDB" id="A0A2W5F0J5"/>
<name>A0A2W5F0J5_9SPHI</name>
<reference evidence="2 3" key="1">
    <citation type="submission" date="2017-11" db="EMBL/GenBank/DDBJ databases">
        <title>Infants hospitalized years apart are colonized by the same room-sourced microbial strains.</title>
        <authorList>
            <person name="Brooks B."/>
            <person name="Olm M.R."/>
            <person name="Firek B.A."/>
            <person name="Baker R."/>
            <person name="Thomas B.C."/>
            <person name="Morowitz M.J."/>
            <person name="Banfield J.F."/>
        </authorList>
    </citation>
    <scope>NUCLEOTIDE SEQUENCE [LARGE SCALE GENOMIC DNA]</scope>
    <source>
        <strain evidence="2">S2_009_000_R2_76</strain>
    </source>
</reference>
<evidence type="ECO:0000313" key="2">
    <source>
        <dbReference type="EMBL" id="PZP48968.1"/>
    </source>
</evidence>
<evidence type="ECO:0000313" key="3">
    <source>
        <dbReference type="Proteomes" id="UP000249645"/>
    </source>
</evidence>
<accession>A0A2W5F0J5</accession>